<evidence type="ECO:0000259" key="12">
    <source>
        <dbReference type="PROSITE" id="PS51278"/>
    </source>
</evidence>
<evidence type="ECO:0000256" key="6">
    <source>
        <dbReference type="ARBA" id="ARBA00022962"/>
    </source>
</evidence>
<keyword evidence="5 7" id="KW-0658">Purine biosynthesis</keyword>
<dbReference type="SUPFAM" id="SSF56235">
    <property type="entry name" value="N-terminal nucleophile aminohydrolases (Ntn hydrolases)"/>
    <property type="match status" value="1"/>
</dbReference>
<feature type="active site" description="Nucleophile" evidence="7 9">
    <location>
        <position position="27"/>
    </location>
</feature>
<keyword evidence="7 11" id="KW-0411">Iron-sulfur</keyword>
<evidence type="ECO:0000256" key="5">
    <source>
        <dbReference type="ARBA" id="ARBA00022755"/>
    </source>
</evidence>
<evidence type="ECO:0000256" key="7">
    <source>
        <dbReference type="HAMAP-Rule" id="MF_01931"/>
    </source>
</evidence>
<dbReference type="InterPro" id="IPR017932">
    <property type="entry name" value="GATase_2_dom"/>
</dbReference>
<organism evidence="13 14">
    <name type="scientific">Cohnella pontilimi</name>
    <dbReference type="NCBI Taxonomy" id="2564100"/>
    <lineage>
        <taxon>Bacteria</taxon>
        <taxon>Bacillati</taxon>
        <taxon>Bacillota</taxon>
        <taxon>Bacilli</taxon>
        <taxon>Bacillales</taxon>
        <taxon>Paenibacillaceae</taxon>
        <taxon>Cohnella</taxon>
    </lineage>
</organism>
<feature type="binding site" evidence="7 10">
    <location>
        <position position="370"/>
    </location>
    <ligand>
        <name>Mg(2+)</name>
        <dbReference type="ChEBI" id="CHEBI:18420"/>
    </ligand>
</feature>
<dbReference type="SUPFAM" id="SSF53271">
    <property type="entry name" value="PRTase-like"/>
    <property type="match status" value="1"/>
</dbReference>
<dbReference type="GO" id="GO:0009113">
    <property type="term" value="P:purine nucleobase biosynthetic process"/>
    <property type="evidence" value="ECO:0007669"/>
    <property type="project" value="UniProtKB-UniRule"/>
</dbReference>
<keyword evidence="7 10" id="KW-0460">Magnesium</keyword>
<dbReference type="CDD" id="cd06223">
    <property type="entry name" value="PRTases_typeI"/>
    <property type="match status" value="1"/>
</dbReference>
<dbReference type="InterPro" id="IPR029057">
    <property type="entry name" value="PRTase-like"/>
</dbReference>
<dbReference type="UniPathway" id="UPA00074">
    <property type="reaction ID" value="UER00124"/>
</dbReference>
<dbReference type="HAMAP" id="MF_01931">
    <property type="entry name" value="PurF"/>
    <property type="match status" value="1"/>
</dbReference>
<dbReference type="Pfam" id="PF13537">
    <property type="entry name" value="GATase_7"/>
    <property type="match status" value="1"/>
</dbReference>
<gene>
    <name evidence="7" type="primary">purF</name>
    <name evidence="13" type="ORF">E5161_10245</name>
</gene>
<keyword evidence="6 7" id="KW-0315">Glutamine amidotransferase</keyword>
<comment type="cofactor">
    <cofactor evidence="7 10">
        <name>Mg(2+)</name>
        <dbReference type="ChEBI" id="CHEBI:18420"/>
    </cofactor>
    <text evidence="7 10">Binds 1 Mg(2+) ion per subunit.</text>
</comment>
<keyword evidence="7 10" id="KW-0479">Metal-binding</keyword>
<dbReference type="InterPro" id="IPR029055">
    <property type="entry name" value="Ntn_hydrolases_N"/>
</dbReference>
<keyword evidence="7 11" id="KW-0408">Iron</keyword>
<dbReference type="GO" id="GO:0004044">
    <property type="term" value="F:amidophosphoribosyltransferase activity"/>
    <property type="evidence" value="ECO:0007669"/>
    <property type="project" value="UniProtKB-UniRule"/>
</dbReference>
<feature type="domain" description="Glutamine amidotransferase type-2" evidence="12">
    <location>
        <begin position="27"/>
        <end position="244"/>
    </location>
</feature>
<feature type="binding site" evidence="7 10">
    <location>
        <position position="307"/>
    </location>
    <ligand>
        <name>Mg(2+)</name>
        <dbReference type="ChEBI" id="CHEBI:18420"/>
    </ligand>
</feature>
<comment type="pathway">
    <text evidence="1 7 8">Purine metabolism; IMP biosynthesis via de novo pathway; N(1)-(5-phospho-D-ribosyl)glycinamide from 5-phospho-alpha-D-ribose 1-diphosphate: step 1/2.</text>
</comment>
<evidence type="ECO:0000256" key="10">
    <source>
        <dbReference type="PIRSR" id="PIRSR000485-2"/>
    </source>
</evidence>
<dbReference type="GO" id="GO:0006189">
    <property type="term" value="P:'de novo' IMP biosynthetic process"/>
    <property type="evidence" value="ECO:0007669"/>
    <property type="project" value="UniProtKB-UniRule"/>
</dbReference>
<feature type="binding site" evidence="7 11">
    <location>
        <position position="260"/>
    </location>
    <ligand>
        <name>[4Fe-4S] cluster</name>
        <dbReference type="ChEBI" id="CHEBI:49883"/>
    </ligand>
</feature>
<feature type="binding site" evidence="7 11">
    <location>
        <position position="464"/>
    </location>
    <ligand>
        <name>[4Fe-4S] cluster</name>
        <dbReference type="ChEBI" id="CHEBI:49883"/>
    </ligand>
</feature>
<feature type="binding site" evidence="7 10">
    <location>
        <position position="369"/>
    </location>
    <ligand>
        <name>Mg(2+)</name>
        <dbReference type="ChEBI" id="CHEBI:18420"/>
    </ligand>
</feature>
<dbReference type="PROSITE" id="PS51278">
    <property type="entry name" value="GATASE_TYPE_2"/>
    <property type="match status" value="1"/>
</dbReference>
<keyword evidence="3 7" id="KW-0328">Glycosyltransferase</keyword>
<dbReference type="NCBIfam" id="TIGR01134">
    <property type="entry name" value="purF"/>
    <property type="match status" value="1"/>
</dbReference>
<dbReference type="EC" id="2.4.2.14" evidence="7"/>
<keyword evidence="4 7" id="KW-0808">Transferase</keyword>
<dbReference type="PIRSF" id="PIRSF000485">
    <property type="entry name" value="Amd_phspho_trans"/>
    <property type="match status" value="1"/>
</dbReference>
<protein>
    <recommendedName>
        <fullName evidence="7">Amidophosphoribosyltransferase</fullName>
        <shortName evidence="7">ATase</shortName>
        <ecNumber evidence="7">2.4.2.14</ecNumber>
    </recommendedName>
    <alternativeName>
        <fullName evidence="7">Glutamine phosphoribosylpyrophosphate amidotransferase</fullName>
        <shortName evidence="7">GPATase</shortName>
    </alternativeName>
</protein>
<feature type="binding site" evidence="7 11">
    <location>
        <position position="461"/>
    </location>
    <ligand>
        <name>[4Fe-4S] cluster</name>
        <dbReference type="ChEBI" id="CHEBI:49883"/>
    </ligand>
</feature>
<comment type="cofactor">
    <cofactor evidence="7 11">
        <name>[4Fe-4S] cluster</name>
        <dbReference type="ChEBI" id="CHEBI:49883"/>
    </cofactor>
    <text evidence="7 11">Binds 1 [4Fe-4S] cluster per subunit.</text>
</comment>
<dbReference type="RefSeq" id="WP_136777668.1">
    <property type="nucleotide sequence ID" value="NZ_SUPK01000004.1"/>
</dbReference>
<dbReference type="Gene3D" id="3.40.50.2020">
    <property type="match status" value="1"/>
</dbReference>
<name>A0A4U0FBZ4_9BACL</name>
<sequence length="485" mass="53351">MRRLWTGDYYNEGNGKDDIFDKLKEECGVFGVFGHPDAATLSYYGLHALQHRGEESAGICTSDNGVFHYHRGMGLVKEVFDRDHMESMPGDRSIGHVRYSTAGESKLANAQPLVFKYRGGDLAVATNGNIVNAPQIRRDLESKGSIFQTTSDTEVIAHLIARSPKELVEAVKDAFAQLVGGFAFLIMTNDRLLAASDPHGLRPLVLGRLGEGYILASETCAFETIGASYLRDVQPGEILVLDKDGLHEERYAPLERRAVCAMEYIYFARPDSDINGINLHASRKRMGQQLAVEAFVDADIVTGVPDSSISAAIGYAEQTGISYELGLIKNKYTGRTFIQPSQELREKGVKMKLSAVRKVVEGKRVVMIDDSIVRGTTSRRIVNLLREAGALEVHVRITSPPFANPCFYGIDTPDRRDLIASSKTIEEIREAINADSLYFLSKPGLIESIGGHEDALNRGLCLGCFDNDYPTQVDFEDAKIGCGCD</sequence>
<evidence type="ECO:0000313" key="14">
    <source>
        <dbReference type="Proteomes" id="UP000309673"/>
    </source>
</evidence>
<dbReference type="GO" id="GO:0051539">
    <property type="term" value="F:4 iron, 4 sulfur cluster binding"/>
    <property type="evidence" value="ECO:0007669"/>
    <property type="project" value="UniProtKB-KW"/>
</dbReference>
<dbReference type="InterPro" id="IPR000836">
    <property type="entry name" value="PRTase_dom"/>
</dbReference>
<dbReference type="EMBL" id="SUPK01000004">
    <property type="protein sequence ID" value="TJY42366.1"/>
    <property type="molecule type" value="Genomic_DNA"/>
</dbReference>
<dbReference type="AlphaFoldDB" id="A0A4U0FBZ4"/>
<evidence type="ECO:0000256" key="8">
    <source>
        <dbReference type="PIRNR" id="PIRNR000485"/>
    </source>
</evidence>
<comment type="caution">
    <text evidence="13">The sequence shown here is derived from an EMBL/GenBank/DDBJ whole genome shotgun (WGS) entry which is preliminary data.</text>
</comment>
<evidence type="ECO:0000256" key="11">
    <source>
        <dbReference type="PIRSR" id="PIRSR000485-3"/>
    </source>
</evidence>
<feature type="binding site" evidence="7 11">
    <location>
        <position position="406"/>
    </location>
    <ligand>
        <name>[4Fe-4S] cluster</name>
        <dbReference type="ChEBI" id="CHEBI:49883"/>
    </ligand>
</feature>
<comment type="catalytic activity">
    <reaction evidence="7 8">
        <text>5-phospho-beta-D-ribosylamine + L-glutamate + diphosphate = 5-phospho-alpha-D-ribose 1-diphosphate + L-glutamine + H2O</text>
        <dbReference type="Rhea" id="RHEA:14905"/>
        <dbReference type="ChEBI" id="CHEBI:15377"/>
        <dbReference type="ChEBI" id="CHEBI:29985"/>
        <dbReference type="ChEBI" id="CHEBI:33019"/>
        <dbReference type="ChEBI" id="CHEBI:58017"/>
        <dbReference type="ChEBI" id="CHEBI:58359"/>
        <dbReference type="ChEBI" id="CHEBI:58681"/>
        <dbReference type="EC" id="2.4.2.14"/>
    </reaction>
</comment>
<accession>A0A4U0FBZ4</accession>
<dbReference type="InterPro" id="IPR035584">
    <property type="entry name" value="PurF_N"/>
</dbReference>
<dbReference type="CDD" id="cd00715">
    <property type="entry name" value="GPATase_N"/>
    <property type="match status" value="1"/>
</dbReference>
<proteinExistence type="inferred from homology"/>
<evidence type="ECO:0000256" key="1">
    <source>
        <dbReference type="ARBA" id="ARBA00005209"/>
    </source>
</evidence>
<dbReference type="GO" id="GO:0000287">
    <property type="term" value="F:magnesium ion binding"/>
    <property type="evidence" value="ECO:0007669"/>
    <property type="project" value="UniProtKB-UniRule"/>
</dbReference>
<dbReference type="PANTHER" id="PTHR11907">
    <property type="entry name" value="AMIDOPHOSPHORIBOSYLTRANSFERASE"/>
    <property type="match status" value="1"/>
</dbReference>
<evidence type="ECO:0000313" key="13">
    <source>
        <dbReference type="EMBL" id="TJY42366.1"/>
    </source>
</evidence>
<reference evidence="13 14" key="1">
    <citation type="submission" date="2019-04" db="EMBL/GenBank/DDBJ databases">
        <title>Cohnella sp. nov., isolated from soil.</title>
        <authorList>
            <person name="Kim W."/>
        </authorList>
    </citation>
    <scope>NUCLEOTIDE SEQUENCE [LARGE SCALE GENOMIC DNA]</scope>
    <source>
        <strain evidence="13 14">CAU 1483</strain>
    </source>
</reference>
<dbReference type="Proteomes" id="UP000309673">
    <property type="component" value="Unassembled WGS sequence"/>
</dbReference>
<comment type="similarity">
    <text evidence="2 7 8">In the C-terminal section; belongs to the purine/pyrimidine phosphoribosyltransferase family.</text>
</comment>
<dbReference type="InterPro" id="IPR005854">
    <property type="entry name" value="PurF"/>
</dbReference>
<evidence type="ECO:0000256" key="2">
    <source>
        <dbReference type="ARBA" id="ARBA00010138"/>
    </source>
</evidence>
<comment type="function">
    <text evidence="7">Catalyzes the formation of phosphoribosylamine from phosphoribosylpyrophosphate (PRPP) and glutamine.</text>
</comment>
<dbReference type="OrthoDB" id="9801213at2"/>
<evidence type="ECO:0000256" key="4">
    <source>
        <dbReference type="ARBA" id="ARBA00022679"/>
    </source>
</evidence>
<keyword evidence="14" id="KW-1185">Reference proteome</keyword>
<evidence type="ECO:0000256" key="3">
    <source>
        <dbReference type="ARBA" id="ARBA00022676"/>
    </source>
</evidence>
<keyword evidence="7" id="KW-0004">4Fe-4S</keyword>
<dbReference type="Gene3D" id="3.60.20.10">
    <property type="entry name" value="Glutamine Phosphoribosylpyrophosphate, subunit 1, domain 1"/>
    <property type="match status" value="1"/>
</dbReference>
<evidence type="ECO:0000256" key="9">
    <source>
        <dbReference type="PIRSR" id="PIRSR000485-1"/>
    </source>
</evidence>